<evidence type="ECO:0000256" key="6">
    <source>
        <dbReference type="ARBA" id="ARBA00023277"/>
    </source>
</evidence>
<proteinExistence type="inferred from homology"/>
<evidence type="ECO:0000256" key="10">
    <source>
        <dbReference type="ARBA" id="ARBA00054997"/>
    </source>
</evidence>
<protein>
    <recommendedName>
        <fullName evidence="12">2-dehydro-3-deoxygluconokinase</fullName>
        <ecNumber evidence="11">2.7.1.45</ecNumber>
    </recommendedName>
    <alternativeName>
        <fullName evidence="13">2-keto-3-deoxygluconokinase</fullName>
    </alternativeName>
    <alternativeName>
        <fullName evidence="14">3-deoxy-2-oxo-D-gluconate kinase</fullName>
    </alternativeName>
    <alternativeName>
        <fullName evidence="8">KDG kinase</fullName>
    </alternativeName>
</protein>
<evidence type="ECO:0000313" key="16">
    <source>
        <dbReference type="EMBL" id="TCK71362.1"/>
    </source>
</evidence>
<dbReference type="InterPro" id="IPR011611">
    <property type="entry name" value="PfkB_dom"/>
</dbReference>
<comment type="caution">
    <text evidence="16">The sequence shown here is derived from an EMBL/GenBank/DDBJ whole genome shotgun (WGS) entry which is preliminary data.</text>
</comment>
<comment type="pathway">
    <text evidence="7">Carbohydrate acid metabolism; 2-dehydro-3-deoxy-D-gluconate degradation; D-glyceraldehyde 3-phosphate and pyruvate from 2-dehydro-3-deoxy-D-gluconate: step 1/2.</text>
</comment>
<gene>
    <name evidence="16" type="ORF">EV692_0432</name>
</gene>
<dbReference type="GO" id="GO:0019698">
    <property type="term" value="P:D-galacturonate catabolic process"/>
    <property type="evidence" value="ECO:0007669"/>
    <property type="project" value="TreeGrafter"/>
</dbReference>
<keyword evidence="2" id="KW-0808">Transferase</keyword>
<dbReference type="Gene3D" id="3.40.1190.20">
    <property type="match status" value="1"/>
</dbReference>
<keyword evidence="17" id="KW-1185">Reference proteome</keyword>
<evidence type="ECO:0000256" key="14">
    <source>
        <dbReference type="ARBA" id="ARBA00080545"/>
    </source>
</evidence>
<dbReference type="GO" id="GO:0042840">
    <property type="term" value="P:D-glucuronate catabolic process"/>
    <property type="evidence" value="ECO:0007669"/>
    <property type="project" value="TreeGrafter"/>
</dbReference>
<evidence type="ECO:0000256" key="5">
    <source>
        <dbReference type="ARBA" id="ARBA00022840"/>
    </source>
</evidence>
<dbReference type="RefSeq" id="WP_132300066.1">
    <property type="nucleotide sequence ID" value="NZ_CP170642.1"/>
</dbReference>
<dbReference type="FunFam" id="3.40.1190.20:FF:000011">
    <property type="entry name" value="2-dehydro-3-deoxygluconokinase, putative"/>
    <property type="match status" value="1"/>
</dbReference>
<name>A0A4R1L0E8_9PAST</name>
<evidence type="ECO:0000256" key="12">
    <source>
        <dbReference type="ARBA" id="ARBA00067931"/>
    </source>
</evidence>
<dbReference type="GO" id="GO:0008673">
    <property type="term" value="F:2-dehydro-3-deoxygluconokinase activity"/>
    <property type="evidence" value="ECO:0007669"/>
    <property type="project" value="UniProtKB-EC"/>
</dbReference>
<evidence type="ECO:0000256" key="7">
    <source>
        <dbReference type="ARBA" id="ARBA00043951"/>
    </source>
</evidence>
<evidence type="ECO:0000256" key="3">
    <source>
        <dbReference type="ARBA" id="ARBA00022741"/>
    </source>
</evidence>
<dbReference type="AlphaFoldDB" id="A0A4R1L0E8"/>
<evidence type="ECO:0000256" key="13">
    <source>
        <dbReference type="ARBA" id="ARBA00075711"/>
    </source>
</evidence>
<keyword evidence="3" id="KW-0547">Nucleotide-binding</keyword>
<evidence type="ECO:0000259" key="15">
    <source>
        <dbReference type="Pfam" id="PF00294"/>
    </source>
</evidence>
<dbReference type="Proteomes" id="UP000295496">
    <property type="component" value="Unassembled WGS sequence"/>
</dbReference>
<dbReference type="PROSITE" id="PS00584">
    <property type="entry name" value="PFKB_KINASES_2"/>
    <property type="match status" value="1"/>
</dbReference>
<dbReference type="InterPro" id="IPR002173">
    <property type="entry name" value="Carboh/pur_kinase_PfkB_CS"/>
</dbReference>
<dbReference type="EMBL" id="SMGJ01000001">
    <property type="protein sequence ID" value="TCK71362.1"/>
    <property type="molecule type" value="Genomic_DNA"/>
</dbReference>
<evidence type="ECO:0000256" key="4">
    <source>
        <dbReference type="ARBA" id="ARBA00022777"/>
    </source>
</evidence>
<dbReference type="PANTHER" id="PTHR43085">
    <property type="entry name" value="HEXOKINASE FAMILY MEMBER"/>
    <property type="match status" value="1"/>
</dbReference>
<dbReference type="GO" id="GO:0005524">
    <property type="term" value="F:ATP binding"/>
    <property type="evidence" value="ECO:0007669"/>
    <property type="project" value="UniProtKB-KW"/>
</dbReference>
<dbReference type="CDD" id="cd01166">
    <property type="entry name" value="KdgK"/>
    <property type="match status" value="1"/>
</dbReference>
<dbReference type="InterPro" id="IPR029056">
    <property type="entry name" value="Ribokinase-like"/>
</dbReference>
<reference evidence="16 17" key="1">
    <citation type="submission" date="2019-03" db="EMBL/GenBank/DDBJ databases">
        <title>Genomic Encyclopedia of Type Strains, Phase IV (KMG-IV): sequencing the most valuable type-strain genomes for metagenomic binning, comparative biology and taxonomic classification.</title>
        <authorList>
            <person name="Goeker M."/>
        </authorList>
    </citation>
    <scope>NUCLEOTIDE SEQUENCE [LARGE SCALE GENOMIC DNA]</scope>
    <source>
        <strain evidence="16 17">DSM 10053</strain>
    </source>
</reference>
<feature type="domain" description="Carbohydrate kinase PfkB" evidence="15">
    <location>
        <begin position="2"/>
        <end position="297"/>
    </location>
</feature>
<comment type="similarity">
    <text evidence="1">Belongs to the carbohydrate kinase PfkB family.</text>
</comment>
<dbReference type="InterPro" id="IPR050306">
    <property type="entry name" value="PfkB_Carbo_kinase"/>
</dbReference>
<evidence type="ECO:0000256" key="8">
    <source>
        <dbReference type="ARBA" id="ARBA00044254"/>
    </source>
</evidence>
<keyword evidence="6" id="KW-0119">Carbohydrate metabolism</keyword>
<comment type="catalytic activity">
    <reaction evidence="9">
        <text>2-dehydro-3-deoxy-D-gluconate + ATP = 2-dehydro-3-deoxy-6-phospho-D-gluconate + ADP + H(+)</text>
        <dbReference type="Rhea" id="RHEA:14797"/>
        <dbReference type="ChEBI" id="CHEBI:15378"/>
        <dbReference type="ChEBI" id="CHEBI:30616"/>
        <dbReference type="ChEBI" id="CHEBI:57569"/>
        <dbReference type="ChEBI" id="CHEBI:57990"/>
        <dbReference type="ChEBI" id="CHEBI:456216"/>
        <dbReference type="EC" id="2.7.1.45"/>
    </reaction>
</comment>
<comment type="function">
    <text evidence="10">Catalyzes the phosphorylation of 2-keto-3-deoxygluconate (KDG) to produce 2-keto-3-deoxy-6-phosphogluconate (KDPG).</text>
</comment>
<dbReference type="GO" id="GO:0005829">
    <property type="term" value="C:cytosol"/>
    <property type="evidence" value="ECO:0007669"/>
    <property type="project" value="TreeGrafter"/>
</dbReference>
<dbReference type="Pfam" id="PF00294">
    <property type="entry name" value="PfkB"/>
    <property type="match status" value="1"/>
</dbReference>
<keyword evidence="5" id="KW-0067">ATP-binding</keyword>
<keyword evidence="4 16" id="KW-0418">Kinase</keyword>
<dbReference type="EC" id="2.7.1.45" evidence="11"/>
<evidence type="ECO:0000256" key="1">
    <source>
        <dbReference type="ARBA" id="ARBA00010688"/>
    </source>
</evidence>
<accession>A0A4R1L0E8</accession>
<evidence type="ECO:0000256" key="11">
    <source>
        <dbReference type="ARBA" id="ARBA00066369"/>
    </source>
</evidence>
<organism evidence="16 17">
    <name type="scientific">Lonepinella koalarum</name>
    <dbReference type="NCBI Taxonomy" id="53417"/>
    <lineage>
        <taxon>Bacteria</taxon>
        <taxon>Pseudomonadati</taxon>
        <taxon>Pseudomonadota</taxon>
        <taxon>Gammaproteobacteria</taxon>
        <taxon>Pasteurellales</taxon>
        <taxon>Pasteurellaceae</taxon>
        <taxon>Lonepinella</taxon>
    </lineage>
</organism>
<evidence type="ECO:0000313" key="17">
    <source>
        <dbReference type="Proteomes" id="UP000295496"/>
    </source>
</evidence>
<evidence type="ECO:0000256" key="9">
    <source>
        <dbReference type="ARBA" id="ARBA00050729"/>
    </source>
</evidence>
<dbReference type="GO" id="GO:0006974">
    <property type="term" value="P:DNA damage response"/>
    <property type="evidence" value="ECO:0007669"/>
    <property type="project" value="TreeGrafter"/>
</dbReference>
<dbReference type="SUPFAM" id="SSF53613">
    <property type="entry name" value="Ribokinase-like"/>
    <property type="match status" value="1"/>
</dbReference>
<dbReference type="PANTHER" id="PTHR43085:SF15">
    <property type="entry name" value="2-DEHYDRO-3-DEOXYGLUCONOKINASE"/>
    <property type="match status" value="1"/>
</dbReference>
<evidence type="ECO:0000256" key="2">
    <source>
        <dbReference type="ARBA" id="ARBA00022679"/>
    </source>
</evidence>
<sequence>MKIAVLGECMIELAQQDQQVKLGFGGDTLNTAIYLARLLPNSFSVHYITALGVDPYSQKMLAQWQQEQINTELVQCLPDKLPGLYSIITDKKGERSFYYWRNDSAAKYWLKSPNAEQILSKLKQFDYIYLSGISLAILDNASRQKLFHFLPRFKQGGGKIIFDNNYRPILWENKETTQQIYRQILSFTDIAFLTFDDEQQLWQDKTLADCIMRTQQFGVTEIVIKRGAEDCIVQTQQQFSIPAIKVENVIDTTAAGDSFSAGYLAARLQQKNEIQSAQQGHVVASKVISYRGAIIPKEIF</sequence>